<dbReference type="AlphaFoldDB" id="A0AAN7W6F6"/>
<dbReference type="PROSITE" id="PS51265">
    <property type="entry name" value="ZF_DBF4"/>
    <property type="match status" value="1"/>
</dbReference>
<proteinExistence type="predicted"/>
<dbReference type="EMBL" id="JAWIZZ010000006">
    <property type="protein sequence ID" value="KAK5782301.1"/>
    <property type="molecule type" value="Genomic_DNA"/>
</dbReference>
<dbReference type="Gene3D" id="6.10.250.3410">
    <property type="entry name" value="DBF zinc finger"/>
    <property type="match status" value="1"/>
</dbReference>
<dbReference type="Proteomes" id="UP001306508">
    <property type="component" value="Unassembled WGS sequence"/>
</dbReference>
<dbReference type="InterPro" id="IPR013939">
    <property type="entry name" value="Regulatory_Dfp1/Him1"/>
</dbReference>
<evidence type="ECO:0000256" key="2">
    <source>
        <dbReference type="ARBA" id="ARBA00022771"/>
    </source>
</evidence>
<dbReference type="GO" id="GO:0008270">
    <property type="term" value="F:zinc ion binding"/>
    <property type="evidence" value="ECO:0007669"/>
    <property type="project" value="UniProtKB-KW"/>
</dbReference>
<dbReference type="InterPro" id="IPR036420">
    <property type="entry name" value="BRCT_dom_sf"/>
</dbReference>
<evidence type="ECO:0000313" key="6">
    <source>
        <dbReference type="EMBL" id="KAK5782301.1"/>
    </source>
</evidence>
<feature type="domain" description="DBF4-type" evidence="5">
    <location>
        <begin position="399"/>
        <end position="448"/>
    </location>
</feature>
<dbReference type="Pfam" id="PF08630">
    <property type="entry name" value="Dfp1_Him1_M"/>
    <property type="match status" value="1"/>
</dbReference>
<keyword evidence="7" id="KW-1185">Reference proteome</keyword>
<protein>
    <recommendedName>
        <fullName evidence="5">DBF4-type domain-containing protein</fullName>
    </recommendedName>
</protein>
<gene>
    <name evidence="6" type="ORF">RI543_000233</name>
</gene>
<evidence type="ECO:0000259" key="5">
    <source>
        <dbReference type="PROSITE" id="PS51265"/>
    </source>
</evidence>
<name>A0AAN7W6F6_9SACH</name>
<sequence>MSEGELKSDIDEQIETFIKSNSSSQLTVRGPVLKGAIYNDSSRPKTKWDDIIAFQAEWKSKLRSNIVIYFNELPMNVSLGTKKIFNRNKLIFKKKFQLYNTTISPIFNERVNLVIVDSYQNVKPMIFPYKKNLKIWDFNKTTQFFNRMDIKVPQLIDLEKDQLETRYDDIQYYDNDPYVYLFDKLQLYKPIICKHWDQTKFKDVSYPKLYINSYGRCPFQKEDIDENHRIINNDTYLNRIRKRYCRDELNKRYALKLKRLYRFHASIRKTLTDQTSNYISISTNHDCLDSKKLFDVINKVRLKRTKTNFKFMSFNEYDSRENLYNGFSRNPENDLISLPEYYNKNSNSDNYNNDSDNSSQDTLETVLSSDAKLSSLDVFEARTDLQKCIDASGFYSINESSKYFYCENCKTKFSSLKAHRDSNSHASFADNDLNFYKIDEFIKRLHGLIQ</sequence>
<dbReference type="Pfam" id="PF07535">
    <property type="entry name" value="zf-DBF"/>
    <property type="match status" value="1"/>
</dbReference>
<accession>A0AAN7W6F6</accession>
<dbReference type="GO" id="GO:0005634">
    <property type="term" value="C:nucleus"/>
    <property type="evidence" value="ECO:0007669"/>
    <property type="project" value="UniProtKB-ARBA"/>
</dbReference>
<dbReference type="GO" id="GO:0003676">
    <property type="term" value="F:nucleic acid binding"/>
    <property type="evidence" value="ECO:0007669"/>
    <property type="project" value="InterPro"/>
</dbReference>
<dbReference type="SMART" id="SM00586">
    <property type="entry name" value="ZnF_DBF"/>
    <property type="match status" value="1"/>
</dbReference>
<evidence type="ECO:0000313" key="7">
    <source>
        <dbReference type="Proteomes" id="UP001306508"/>
    </source>
</evidence>
<evidence type="ECO:0000256" key="4">
    <source>
        <dbReference type="PROSITE-ProRule" id="PRU00600"/>
    </source>
</evidence>
<dbReference type="InterPro" id="IPR038545">
    <property type="entry name" value="Znf_DBF_sf"/>
</dbReference>
<reference evidence="7" key="1">
    <citation type="submission" date="2023-07" db="EMBL/GenBank/DDBJ databases">
        <title>A draft genome of Kazachstania heterogenica Y-27499.</title>
        <authorList>
            <person name="Donic C."/>
            <person name="Kralova J.S."/>
            <person name="Fidel L."/>
            <person name="Ben-Dor S."/>
            <person name="Jung S."/>
        </authorList>
    </citation>
    <scope>NUCLEOTIDE SEQUENCE [LARGE SCALE GENOMIC DNA]</scope>
    <source>
        <strain evidence="7">Y27499</strain>
    </source>
</reference>
<keyword evidence="2 4" id="KW-0863">Zinc-finger</keyword>
<evidence type="ECO:0000256" key="3">
    <source>
        <dbReference type="ARBA" id="ARBA00022833"/>
    </source>
</evidence>
<organism evidence="6 7">
    <name type="scientific">Arxiozyma heterogenica</name>
    <dbReference type="NCBI Taxonomy" id="278026"/>
    <lineage>
        <taxon>Eukaryota</taxon>
        <taxon>Fungi</taxon>
        <taxon>Dikarya</taxon>
        <taxon>Ascomycota</taxon>
        <taxon>Saccharomycotina</taxon>
        <taxon>Saccharomycetes</taxon>
        <taxon>Saccharomycetales</taxon>
        <taxon>Saccharomycetaceae</taxon>
        <taxon>Arxiozyma</taxon>
    </lineage>
</organism>
<keyword evidence="1" id="KW-0479">Metal-binding</keyword>
<dbReference type="InterPro" id="IPR006572">
    <property type="entry name" value="Znf_DBF"/>
</dbReference>
<evidence type="ECO:0000256" key="1">
    <source>
        <dbReference type="ARBA" id="ARBA00022723"/>
    </source>
</evidence>
<comment type="caution">
    <text evidence="6">The sequence shown here is derived from an EMBL/GenBank/DDBJ whole genome shotgun (WGS) entry which is preliminary data.</text>
</comment>
<dbReference type="FunFam" id="6.10.250.3410:FF:000001">
    <property type="entry name" value="Protein DBF4 homolog A"/>
    <property type="match status" value="1"/>
</dbReference>
<keyword evidence="3" id="KW-0862">Zinc</keyword>
<dbReference type="Gene3D" id="3.40.50.10190">
    <property type="entry name" value="BRCT domain"/>
    <property type="match status" value="1"/>
</dbReference>